<protein>
    <submittedName>
        <fullName evidence="2">3'-kinase</fullName>
    </submittedName>
</protein>
<evidence type="ECO:0000313" key="2">
    <source>
        <dbReference type="EMBL" id="MBK5176123.1"/>
    </source>
</evidence>
<reference evidence="2 4" key="1">
    <citation type="submission" date="2020-11" db="EMBL/GenBank/DDBJ databases">
        <title>Insectihabitans protaetiae gen. nov. sp. nov. and Insectihabitans allomyrinae sp. nov., isolated from larvae of Protaetia brevitarsis seulensis and Allomyrina dichotoma, respectively.</title>
        <authorList>
            <person name="Lee S.D."/>
            <person name="Byeon Y.-S."/>
            <person name="Kim S.-M."/>
            <person name="Yang H.L."/>
            <person name="Kim I.S."/>
        </authorList>
    </citation>
    <scope>NUCLEOTIDE SEQUENCE</scope>
    <source>
        <strain evidence="2">CWB-B4</strain>
        <strain evidence="1 4">CWB-B43</strain>
    </source>
</reference>
<proteinExistence type="predicted"/>
<dbReference type="InterPro" id="IPR011009">
    <property type="entry name" value="Kinase-like_dom_sf"/>
</dbReference>
<organism evidence="2 3">
    <name type="scientific">Limnobaculum xujianqingii</name>
    <dbReference type="NCBI Taxonomy" id="2738837"/>
    <lineage>
        <taxon>Bacteria</taxon>
        <taxon>Pseudomonadati</taxon>
        <taxon>Pseudomonadota</taxon>
        <taxon>Gammaproteobacteria</taxon>
        <taxon>Enterobacterales</taxon>
        <taxon>Budviciaceae</taxon>
        <taxon>Limnobaculum</taxon>
    </lineage>
</organism>
<dbReference type="GO" id="GO:0016773">
    <property type="term" value="F:phosphotransferase activity, alcohol group as acceptor"/>
    <property type="evidence" value="ECO:0007669"/>
    <property type="project" value="InterPro"/>
</dbReference>
<gene>
    <name evidence="2" type="ORF">I2492_07280</name>
    <name evidence="1" type="ORF">I2493_07280</name>
</gene>
<evidence type="ECO:0000313" key="3">
    <source>
        <dbReference type="Proteomes" id="UP000807542"/>
    </source>
</evidence>
<evidence type="ECO:0000313" key="4">
    <source>
        <dbReference type="Proteomes" id="UP001296969"/>
    </source>
</evidence>
<dbReference type="InterPro" id="IPR006748">
    <property type="entry name" value="NH2Glyco/OHUrea_AB-resist_kin"/>
</dbReference>
<dbReference type="EMBL" id="JADRCQ010000001">
    <property type="protein sequence ID" value="MBK5072814.1"/>
    <property type="molecule type" value="Genomic_DNA"/>
</dbReference>
<dbReference type="SUPFAM" id="SSF56112">
    <property type="entry name" value="Protein kinase-like (PK-like)"/>
    <property type="match status" value="1"/>
</dbReference>
<dbReference type="GO" id="GO:0019748">
    <property type="term" value="P:secondary metabolic process"/>
    <property type="evidence" value="ECO:0007669"/>
    <property type="project" value="InterPro"/>
</dbReference>
<dbReference type="AlphaFoldDB" id="A0A9D7AHG6"/>
<name>A0A9D7AHG6_9GAMM</name>
<comment type="caution">
    <text evidence="2">The sequence shown here is derived from an EMBL/GenBank/DDBJ whole genome shotgun (WGS) entry which is preliminary data.</text>
</comment>
<evidence type="ECO:0000313" key="1">
    <source>
        <dbReference type="EMBL" id="MBK5072814.1"/>
    </source>
</evidence>
<accession>A0A9D7AHG6</accession>
<dbReference type="EMBL" id="JADRCP010000001">
    <property type="protein sequence ID" value="MBK5176123.1"/>
    <property type="molecule type" value="Genomic_DNA"/>
</dbReference>
<dbReference type="Proteomes" id="UP000807542">
    <property type="component" value="Unassembled WGS sequence"/>
</dbReference>
<dbReference type="Pfam" id="PF04655">
    <property type="entry name" value="APH_6_hur"/>
    <property type="match status" value="1"/>
</dbReference>
<sequence length="275" mass="30920">MTLSDGITRLRDYVTLWQLTEDGKPFYTHSSCLQRVYYGNRLAMLKIPLSAEERRGSRLMIGWNGQGAAQVLKQDHDAILLEYLSGEQSLLEMAIGGQDDRATRIICQVTNRLHAQQIPSYSGLVSLPEWFKSLSLAVKSQSGIFSRAESIACRLFSQPQDTRILHGDIHHGNILDAGERGWLAIDPKGLSGERGFDFANIFCNPRADIATNPQRFSRRLEIVSETANIECNRLLAWIISWSALSAAWFIEDGENPETPLAVARLALDELRDRDF</sequence>
<dbReference type="Proteomes" id="UP001296969">
    <property type="component" value="Unassembled WGS sequence"/>
</dbReference>
<keyword evidence="4" id="KW-1185">Reference proteome</keyword>